<dbReference type="PhylomeDB" id="E2C1V7"/>
<dbReference type="InterPro" id="IPR029033">
    <property type="entry name" value="His_PPase_superfam"/>
</dbReference>
<dbReference type="Pfam" id="PF00328">
    <property type="entry name" value="His_Phos_2"/>
    <property type="match status" value="1"/>
</dbReference>
<evidence type="ECO:0000313" key="10">
    <source>
        <dbReference type="Proteomes" id="UP000008237"/>
    </source>
</evidence>
<dbReference type="KEGG" id="hst:105189028"/>
<dbReference type="Gene3D" id="3.40.50.1240">
    <property type="entry name" value="Phosphoglycerate mutase-like"/>
    <property type="match status" value="1"/>
</dbReference>
<evidence type="ECO:0000256" key="1">
    <source>
        <dbReference type="ARBA" id="ARBA00000032"/>
    </source>
</evidence>
<dbReference type="OrthoDB" id="5821688at2759"/>
<organism evidence="10">
    <name type="scientific">Harpegnathos saltator</name>
    <name type="common">Jerdon's jumping ant</name>
    <dbReference type="NCBI Taxonomy" id="610380"/>
    <lineage>
        <taxon>Eukaryota</taxon>
        <taxon>Metazoa</taxon>
        <taxon>Ecdysozoa</taxon>
        <taxon>Arthropoda</taxon>
        <taxon>Hexapoda</taxon>
        <taxon>Insecta</taxon>
        <taxon>Pterygota</taxon>
        <taxon>Neoptera</taxon>
        <taxon>Endopterygota</taxon>
        <taxon>Hymenoptera</taxon>
        <taxon>Apocrita</taxon>
        <taxon>Aculeata</taxon>
        <taxon>Formicoidea</taxon>
        <taxon>Formicidae</taxon>
        <taxon>Ponerinae</taxon>
        <taxon>Ponerini</taxon>
        <taxon>Harpegnathos</taxon>
    </lineage>
</organism>
<dbReference type="PANTHER" id="PTHR11567">
    <property type="entry name" value="ACID PHOSPHATASE-RELATED"/>
    <property type="match status" value="1"/>
</dbReference>
<evidence type="ECO:0000256" key="3">
    <source>
        <dbReference type="ARBA" id="ARBA00012646"/>
    </source>
</evidence>
<dbReference type="InterPro" id="IPR050645">
    <property type="entry name" value="Histidine_acid_phosphatase"/>
</dbReference>
<protein>
    <recommendedName>
        <fullName evidence="3">acid phosphatase</fullName>
        <ecNumber evidence="3">3.1.3.2</ecNumber>
    </recommendedName>
</protein>
<feature type="chain" id="PRO_5003158240" description="acid phosphatase" evidence="8">
    <location>
        <begin position="25"/>
        <end position="420"/>
    </location>
</feature>
<gene>
    <name evidence="9" type="ORF">EAI_14664</name>
</gene>
<comment type="catalytic activity">
    <reaction evidence="1">
        <text>a phosphate monoester + H2O = an alcohol + phosphate</text>
        <dbReference type="Rhea" id="RHEA:15017"/>
        <dbReference type="ChEBI" id="CHEBI:15377"/>
        <dbReference type="ChEBI" id="CHEBI:30879"/>
        <dbReference type="ChEBI" id="CHEBI:43474"/>
        <dbReference type="ChEBI" id="CHEBI:67140"/>
        <dbReference type="EC" id="3.1.3.2"/>
    </reaction>
</comment>
<evidence type="ECO:0000256" key="7">
    <source>
        <dbReference type="ARBA" id="ARBA00023180"/>
    </source>
</evidence>
<dbReference type="OMA" id="MYNLGVH"/>
<keyword evidence="5" id="KW-0378">Hydrolase</keyword>
<accession>E2C1V7</accession>
<evidence type="ECO:0000256" key="2">
    <source>
        <dbReference type="ARBA" id="ARBA00005375"/>
    </source>
</evidence>
<dbReference type="Proteomes" id="UP000008237">
    <property type="component" value="Unassembled WGS sequence"/>
</dbReference>
<proteinExistence type="inferred from homology"/>
<evidence type="ECO:0000313" key="9">
    <source>
        <dbReference type="EMBL" id="EFN78069.1"/>
    </source>
</evidence>
<dbReference type="InParanoid" id="E2C1V7"/>
<keyword evidence="6" id="KW-1015">Disulfide bond</keyword>
<evidence type="ECO:0000256" key="5">
    <source>
        <dbReference type="ARBA" id="ARBA00022801"/>
    </source>
</evidence>
<dbReference type="AlphaFoldDB" id="E2C1V7"/>
<dbReference type="SUPFAM" id="SSF53254">
    <property type="entry name" value="Phosphoglycerate mutase-like"/>
    <property type="match status" value="1"/>
</dbReference>
<sequence length="420" mass="47447">MKGSHSSVSITFALCIICLQRTLGVPELKLVHVLFAHKLHAPREDYAGTESLPRVLSYEYFTSARMNMPNAASLNMYNLGVHLREVYDEFLGVELQTYDITRIRTTEQALSMLSGQLVNAGLWPPTEAQTWMVGMNWQPVPIDYVKLKKDVLMLGSLCPNFISQMNQALETAEMREMISHYQNLFDYLSYYTKRNISTPSDVALLYASLETMADEDEKLPYWAMDVFPDGTMYNVTLLEYDILSATPLQRQLNGGTFLAEVIGNSLMYTLSEMPKNCKMMLYSGDDRNIAGVLKNLDLWSPHIPNEAAALIFELYFDNDTDTYAIKIKYYTGIDKTTIALSLPNCAEMCPLQTLLDTVFKSIPQNPQELCSWTVGDSMEAEDADSLTHDDSSNNNGSILYENESLIFNLMLLYLVALVLS</sequence>
<dbReference type="PANTHER" id="PTHR11567:SF211">
    <property type="entry name" value="PROSTATIC ACID PHOSPHATASE"/>
    <property type="match status" value="1"/>
</dbReference>
<keyword evidence="7" id="KW-0325">Glycoprotein</keyword>
<evidence type="ECO:0000256" key="8">
    <source>
        <dbReference type="SAM" id="SignalP"/>
    </source>
</evidence>
<evidence type="ECO:0000256" key="6">
    <source>
        <dbReference type="ARBA" id="ARBA00023157"/>
    </source>
</evidence>
<comment type="similarity">
    <text evidence="2">Belongs to the histidine acid phosphatase family.</text>
</comment>
<reference evidence="9 10" key="1">
    <citation type="journal article" date="2010" name="Science">
        <title>Genomic comparison of the ants Camponotus floridanus and Harpegnathos saltator.</title>
        <authorList>
            <person name="Bonasio R."/>
            <person name="Zhang G."/>
            <person name="Ye C."/>
            <person name="Mutti N.S."/>
            <person name="Fang X."/>
            <person name="Qin N."/>
            <person name="Donahue G."/>
            <person name="Yang P."/>
            <person name="Li Q."/>
            <person name="Li C."/>
            <person name="Zhang P."/>
            <person name="Huang Z."/>
            <person name="Berger S.L."/>
            <person name="Reinberg D."/>
            <person name="Wang J."/>
            <person name="Liebig J."/>
        </authorList>
    </citation>
    <scope>NUCLEOTIDE SEQUENCE [LARGE SCALE GENOMIC DNA]</scope>
    <source>
        <strain evidence="9 10">R22 G/1</strain>
    </source>
</reference>
<dbReference type="InterPro" id="IPR000560">
    <property type="entry name" value="His_Pase_clade-2"/>
</dbReference>
<keyword evidence="10" id="KW-1185">Reference proteome</keyword>
<name>E2C1V7_HARSA</name>
<dbReference type="EMBL" id="GL452008">
    <property type="protein sequence ID" value="EFN78069.1"/>
    <property type="molecule type" value="Genomic_DNA"/>
</dbReference>
<evidence type="ECO:0000256" key="4">
    <source>
        <dbReference type="ARBA" id="ARBA00022729"/>
    </source>
</evidence>
<dbReference type="GO" id="GO:0003993">
    <property type="term" value="F:acid phosphatase activity"/>
    <property type="evidence" value="ECO:0007669"/>
    <property type="project" value="UniProtKB-EC"/>
</dbReference>
<keyword evidence="4 8" id="KW-0732">Signal</keyword>
<feature type="signal peptide" evidence="8">
    <location>
        <begin position="1"/>
        <end position="24"/>
    </location>
</feature>
<dbReference type="EC" id="3.1.3.2" evidence="3"/>